<evidence type="ECO:0008006" key="8">
    <source>
        <dbReference type="Google" id="ProtNLM"/>
    </source>
</evidence>
<evidence type="ECO:0000256" key="2">
    <source>
        <dbReference type="ARBA" id="ARBA00022670"/>
    </source>
</evidence>
<evidence type="ECO:0000313" key="7">
    <source>
        <dbReference type="Proteomes" id="UP000034805"/>
    </source>
</evidence>
<dbReference type="SUPFAM" id="SSF53474">
    <property type="entry name" value="alpha/beta-Hydrolases"/>
    <property type="match status" value="1"/>
</dbReference>
<evidence type="ECO:0000256" key="1">
    <source>
        <dbReference type="ARBA" id="ARBA00011079"/>
    </source>
</evidence>
<dbReference type="GO" id="GO:0031982">
    <property type="term" value="C:vesicle"/>
    <property type="evidence" value="ECO:0007669"/>
    <property type="project" value="TreeGrafter"/>
</dbReference>
<dbReference type="InterPro" id="IPR008758">
    <property type="entry name" value="Peptidase_S28"/>
</dbReference>
<dbReference type="Gene3D" id="3.40.50.1820">
    <property type="entry name" value="alpha/beta hydrolase"/>
    <property type="match status" value="2"/>
</dbReference>
<dbReference type="GO" id="GO:0008239">
    <property type="term" value="F:dipeptidyl-peptidase activity"/>
    <property type="evidence" value="ECO:0007669"/>
    <property type="project" value="TreeGrafter"/>
</dbReference>
<reference evidence="6 7" key="1">
    <citation type="submission" date="2015-08" db="EMBL/GenBank/DDBJ databases">
        <title>The genome of the Asian arowana (Scleropages formosus).</title>
        <authorList>
            <person name="Tan M.H."/>
            <person name="Gan H.M."/>
            <person name="Croft L.J."/>
            <person name="Austin C.M."/>
        </authorList>
    </citation>
    <scope>NUCLEOTIDE SEQUENCE [LARGE SCALE GENOMIC DNA]</scope>
    <source>
        <strain evidence="6">Aro1</strain>
    </source>
</reference>
<dbReference type="GO" id="GO:0070008">
    <property type="term" value="F:serine-type exopeptidase activity"/>
    <property type="evidence" value="ECO:0007669"/>
    <property type="project" value="InterPro"/>
</dbReference>
<dbReference type="Gene3D" id="1.20.120.980">
    <property type="entry name" value="Serine carboxypeptidase S28, SKS domain"/>
    <property type="match status" value="1"/>
</dbReference>
<evidence type="ECO:0000256" key="4">
    <source>
        <dbReference type="ARBA" id="ARBA00022801"/>
    </source>
</evidence>
<dbReference type="EMBL" id="JARO02001553">
    <property type="protein sequence ID" value="KPP75105.1"/>
    <property type="molecule type" value="Genomic_DNA"/>
</dbReference>
<organism evidence="6 7">
    <name type="scientific">Scleropages formosus</name>
    <name type="common">Asian bonytongue</name>
    <name type="synonym">Osteoglossum formosum</name>
    <dbReference type="NCBI Taxonomy" id="113540"/>
    <lineage>
        <taxon>Eukaryota</taxon>
        <taxon>Metazoa</taxon>
        <taxon>Chordata</taxon>
        <taxon>Craniata</taxon>
        <taxon>Vertebrata</taxon>
        <taxon>Euteleostomi</taxon>
        <taxon>Actinopterygii</taxon>
        <taxon>Neopterygii</taxon>
        <taxon>Teleostei</taxon>
        <taxon>Osteoglossocephala</taxon>
        <taxon>Osteoglossomorpha</taxon>
        <taxon>Osteoglossiformes</taxon>
        <taxon>Osteoglossidae</taxon>
        <taxon>Scleropages</taxon>
    </lineage>
</organism>
<keyword evidence="5" id="KW-0325">Glycoprotein</keyword>
<keyword evidence="4" id="KW-0378">Hydrolase</keyword>
<gene>
    <name evidence="6" type="ORF">Z043_105673</name>
</gene>
<dbReference type="GO" id="GO:0006508">
    <property type="term" value="P:proteolysis"/>
    <property type="evidence" value="ECO:0007669"/>
    <property type="project" value="UniProtKB-KW"/>
</dbReference>
<protein>
    <recommendedName>
        <fullName evidence="8">Dipeptidyl peptidase 2-like</fullName>
    </recommendedName>
</protein>
<keyword evidence="3" id="KW-0732">Signal</keyword>
<evidence type="ECO:0000256" key="5">
    <source>
        <dbReference type="ARBA" id="ARBA00023180"/>
    </source>
</evidence>
<name>A0A0N8K1J4_SCLFO</name>
<accession>A0A0N8K1J4</accession>
<evidence type="ECO:0000256" key="3">
    <source>
        <dbReference type="ARBA" id="ARBA00022729"/>
    </source>
</evidence>
<dbReference type="STRING" id="113540.ENSSFOP00015021182"/>
<comment type="caution">
    <text evidence="6">The sequence shown here is derived from an EMBL/GenBank/DDBJ whole genome shotgun (WGS) entry which is preliminary data.</text>
</comment>
<dbReference type="InterPro" id="IPR029058">
    <property type="entry name" value="AB_hydrolase_fold"/>
</dbReference>
<sequence length="435" mass="48370">MTRHFLTRSSESVSFVQELDGARSVTQSALGKHAEPVPHFKEKYFSQILDHFNFNNMGNGTFNQRYLITGKYRYYGKSLPFGEKSFRIPEIGLLTVEQALADYAVMITELKKQLDATECPVIVFGGSYGGMLSVYMRLRYPNIVAGALAASAPILSTAGLGDSRQFFRDVTADFENYNPSCRDAVQEAFQQLENLAQHEDYGHIRSAFTLCKTPGSSQDIHQLKGLLRNAFTLMAMLDYPYSTHFMGNMPANPVKVACDIMLSGKNLLSALRDTVGIVYNSTGDVQCYDIYTIYVECADPTGCGLGSDSLAWDYQASGKSLHFRTVACTEIEMCFESNNVTDMFPPMPFTEQDRVQYCTRKWGVVPRPGWLKTQFWGDGEALFLYSRTGALSTASNIIFSNGDLDPWANGGVRKSISSSLIAVNIPEGAHHLDLR</sequence>
<dbReference type="AlphaFoldDB" id="A0A0N8K1J4"/>
<dbReference type="Pfam" id="PF05577">
    <property type="entry name" value="Peptidase_S28"/>
    <property type="match status" value="1"/>
</dbReference>
<dbReference type="Proteomes" id="UP000034805">
    <property type="component" value="Unassembled WGS sequence"/>
</dbReference>
<proteinExistence type="inferred from homology"/>
<evidence type="ECO:0000313" key="6">
    <source>
        <dbReference type="EMBL" id="KPP75105.1"/>
    </source>
</evidence>
<comment type="similarity">
    <text evidence="1">Belongs to the peptidase S28 family.</text>
</comment>
<dbReference type="InterPro" id="IPR042269">
    <property type="entry name" value="Ser_carbopepase_S28_SKS"/>
</dbReference>
<dbReference type="PANTHER" id="PTHR11010">
    <property type="entry name" value="PROTEASE S28 PRO-X CARBOXYPEPTIDASE-RELATED"/>
    <property type="match status" value="1"/>
</dbReference>
<dbReference type="FunFam" id="1.20.120.980:FF:000001">
    <property type="entry name" value="Dipeptidyl peptidase 7"/>
    <property type="match status" value="1"/>
</dbReference>
<dbReference type="PANTHER" id="PTHR11010:SF107">
    <property type="entry name" value="DIPEPTIDYL PEPTIDASE 2"/>
    <property type="match status" value="1"/>
</dbReference>
<keyword evidence="2" id="KW-0645">Protease</keyword>